<comment type="caution">
    <text evidence="2">The sequence shown here is derived from an EMBL/GenBank/DDBJ whole genome shotgun (WGS) entry which is preliminary data.</text>
</comment>
<evidence type="ECO:0000256" key="1">
    <source>
        <dbReference type="SAM" id="MobiDB-lite"/>
    </source>
</evidence>
<name>A0A816C339_ADIRI</name>
<feature type="region of interest" description="Disordered" evidence="1">
    <location>
        <begin position="79"/>
        <end position="102"/>
    </location>
</feature>
<proteinExistence type="predicted"/>
<feature type="compositionally biased region" description="Basic and acidic residues" evidence="1">
    <location>
        <begin position="80"/>
        <end position="89"/>
    </location>
</feature>
<dbReference type="EMBL" id="CAJNOR010007411">
    <property type="protein sequence ID" value="CAF1616732.1"/>
    <property type="molecule type" value="Genomic_DNA"/>
</dbReference>
<evidence type="ECO:0000313" key="2">
    <source>
        <dbReference type="EMBL" id="CAF1616732.1"/>
    </source>
</evidence>
<reference evidence="2" key="1">
    <citation type="submission" date="2021-02" db="EMBL/GenBank/DDBJ databases">
        <authorList>
            <person name="Nowell W R."/>
        </authorList>
    </citation>
    <scope>NUCLEOTIDE SEQUENCE</scope>
</reference>
<sequence>MDYDERNDNVPNDENDNEENFQIQSVENENGNDFVLVNGRIDYQYRSGTLDNVCLYDFVSAFYKKKINASDLKYVADSSIGREEQDNRRGRPPNQRFPFQKQHPQATTYLMMKHIEHRVPILYGPQIPRRDREDTQERYCRAILTLFVPWRNVSDLCDVNQKWEDALSSRQHHISGHSQNIIDNIQILHE</sequence>
<protein>
    <submittedName>
        <fullName evidence="2">Uncharacterized protein</fullName>
    </submittedName>
</protein>
<dbReference type="AlphaFoldDB" id="A0A816C339"/>
<keyword evidence="3" id="KW-1185">Reference proteome</keyword>
<accession>A0A816C339</accession>
<evidence type="ECO:0000313" key="3">
    <source>
        <dbReference type="Proteomes" id="UP000663828"/>
    </source>
</evidence>
<gene>
    <name evidence="2" type="ORF">XAT740_LOCUS49663</name>
</gene>
<dbReference type="Proteomes" id="UP000663828">
    <property type="component" value="Unassembled WGS sequence"/>
</dbReference>
<feature type="non-terminal residue" evidence="2">
    <location>
        <position position="190"/>
    </location>
</feature>
<organism evidence="2 3">
    <name type="scientific">Adineta ricciae</name>
    <name type="common">Rotifer</name>
    <dbReference type="NCBI Taxonomy" id="249248"/>
    <lineage>
        <taxon>Eukaryota</taxon>
        <taxon>Metazoa</taxon>
        <taxon>Spiralia</taxon>
        <taxon>Gnathifera</taxon>
        <taxon>Rotifera</taxon>
        <taxon>Eurotatoria</taxon>
        <taxon>Bdelloidea</taxon>
        <taxon>Adinetida</taxon>
        <taxon>Adinetidae</taxon>
        <taxon>Adineta</taxon>
    </lineage>
</organism>